<reference evidence="2 3" key="1">
    <citation type="submission" date="2019-04" db="EMBL/GenBank/DDBJ databases">
        <title>An improved genome assembly and genetic linkage map for asparagus bean, Vigna unguiculata ssp. sesquipedialis.</title>
        <authorList>
            <person name="Xia Q."/>
            <person name="Zhang R."/>
            <person name="Dong Y."/>
        </authorList>
    </citation>
    <scope>NUCLEOTIDE SEQUENCE [LARGE SCALE GENOMIC DNA]</scope>
    <source>
        <tissue evidence="2">Leaf</tissue>
    </source>
</reference>
<dbReference type="Proteomes" id="UP000501690">
    <property type="component" value="Linkage Group LG2"/>
</dbReference>
<feature type="transmembrane region" description="Helical" evidence="1">
    <location>
        <begin position="179"/>
        <end position="197"/>
    </location>
</feature>
<keyword evidence="1" id="KW-0812">Transmembrane</keyword>
<feature type="transmembrane region" description="Helical" evidence="1">
    <location>
        <begin position="106"/>
        <end position="127"/>
    </location>
</feature>
<organism evidence="2 3">
    <name type="scientific">Vigna unguiculata</name>
    <name type="common">Cowpea</name>
    <dbReference type="NCBI Taxonomy" id="3917"/>
    <lineage>
        <taxon>Eukaryota</taxon>
        <taxon>Viridiplantae</taxon>
        <taxon>Streptophyta</taxon>
        <taxon>Embryophyta</taxon>
        <taxon>Tracheophyta</taxon>
        <taxon>Spermatophyta</taxon>
        <taxon>Magnoliopsida</taxon>
        <taxon>eudicotyledons</taxon>
        <taxon>Gunneridae</taxon>
        <taxon>Pentapetalae</taxon>
        <taxon>rosids</taxon>
        <taxon>fabids</taxon>
        <taxon>Fabales</taxon>
        <taxon>Fabaceae</taxon>
        <taxon>Papilionoideae</taxon>
        <taxon>50 kb inversion clade</taxon>
        <taxon>NPAAA clade</taxon>
        <taxon>indigoferoid/millettioid clade</taxon>
        <taxon>Phaseoleae</taxon>
        <taxon>Vigna</taxon>
    </lineage>
</organism>
<dbReference type="PANTHER" id="PTHR31238">
    <property type="entry name" value="GERMIN-LIKE PROTEIN SUBFAMILY 3 MEMBER 3"/>
    <property type="match status" value="1"/>
</dbReference>
<name>A0A4D6L119_VIGUN</name>
<gene>
    <name evidence="2" type="ORF">DEO72_LG2g2478</name>
</gene>
<dbReference type="InterPro" id="IPR014710">
    <property type="entry name" value="RmlC-like_jellyroll"/>
</dbReference>
<keyword evidence="3" id="KW-1185">Reference proteome</keyword>
<evidence type="ECO:0000256" key="1">
    <source>
        <dbReference type="SAM" id="Phobius"/>
    </source>
</evidence>
<dbReference type="Gene3D" id="2.60.120.10">
    <property type="entry name" value="Jelly Rolls"/>
    <property type="match status" value="1"/>
</dbReference>
<sequence>MDTNVEAFVQWGAAPPIHVFLLPRSLPSSSAFFLLLPLVKFLHYYLTLLVVLASAPPFFTSWQRCSPPLLSSRRGYPEQQQQPLLAVKVELDEYSAFVLFSNGYSLIFLTVLGLSLSVILVAATSTFQDFCVADPQEKVLVNGLACKDPKLVEANDIFFSGLHIAGNTANPVGSKMTPVFASLSILLWLSVFKLHLFEMYRTCLLYTSQETPRTLLGLK</sequence>
<evidence type="ECO:0000313" key="3">
    <source>
        <dbReference type="Proteomes" id="UP000501690"/>
    </source>
</evidence>
<keyword evidence="1" id="KW-1133">Transmembrane helix</keyword>
<protein>
    <submittedName>
        <fullName evidence="2">RmlC-like jelly roll fold</fullName>
    </submittedName>
</protein>
<accession>A0A4D6L119</accession>
<dbReference type="EMBL" id="CP039346">
    <property type="protein sequence ID" value="QCD82144.1"/>
    <property type="molecule type" value="Genomic_DNA"/>
</dbReference>
<dbReference type="AlphaFoldDB" id="A0A4D6L119"/>
<feature type="transmembrane region" description="Helical" evidence="1">
    <location>
        <begin position="31"/>
        <end position="54"/>
    </location>
</feature>
<proteinExistence type="predicted"/>
<evidence type="ECO:0000313" key="2">
    <source>
        <dbReference type="EMBL" id="QCD82144.1"/>
    </source>
</evidence>
<keyword evidence="1" id="KW-0472">Membrane</keyword>